<feature type="compositionally biased region" description="Gly residues" evidence="1">
    <location>
        <begin position="132"/>
        <end position="142"/>
    </location>
</feature>
<feature type="region of interest" description="Disordered" evidence="1">
    <location>
        <begin position="21"/>
        <end position="60"/>
    </location>
</feature>
<accession>A0A368SV63</accession>
<feature type="compositionally biased region" description="Basic residues" evidence="1">
    <location>
        <begin position="149"/>
        <end position="158"/>
    </location>
</feature>
<feature type="compositionally biased region" description="Basic residues" evidence="1">
    <location>
        <begin position="32"/>
        <end position="48"/>
    </location>
</feature>
<feature type="region of interest" description="Disordered" evidence="1">
    <location>
        <begin position="397"/>
        <end position="420"/>
    </location>
</feature>
<name>A0A368SV63_SETIT</name>
<organism evidence="2">
    <name type="scientific">Setaria italica</name>
    <name type="common">Foxtail millet</name>
    <name type="synonym">Panicum italicum</name>
    <dbReference type="NCBI Taxonomy" id="4555"/>
    <lineage>
        <taxon>Eukaryota</taxon>
        <taxon>Viridiplantae</taxon>
        <taxon>Streptophyta</taxon>
        <taxon>Embryophyta</taxon>
        <taxon>Tracheophyta</taxon>
        <taxon>Spermatophyta</taxon>
        <taxon>Magnoliopsida</taxon>
        <taxon>Liliopsida</taxon>
        <taxon>Poales</taxon>
        <taxon>Poaceae</taxon>
        <taxon>PACMAD clade</taxon>
        <taxon>Panicoideae</taxon>
        <taxon>Panicodae</taxon>
        <taxon>Paniceae</taxon>
        <taxon>Cenchrinae</taxon>
        <taxon>Setaria</taxon>
    </lineage>
</organism>
<dbReference type="EMBL" id="CM003536">
    <property type="protein sequence ID" value="RCV46322.1"/>
    <property type="molecule type" value="Genomic_DNA"/>
</dbReference>
<reference evidence="2" key="2">
    <citation type="submission" date="2015-07" db="EMBL/GenBank/DDBJ databases">
        <authorList>
            <person name="Noorani M."/>
        </authorList>
    </citation>
    <scope>NUCLEOTIDE SEQUENCE</scope>
    <source>
        <strain evidence="2">Yugu1</strain>
    </source>
</reference>
<protein>
    <submittedName>
        <fullName evidence="2">Uncharacterized protein</fullName>
    </submittedName>
</protein>
<evidence type="ECO:0000313" key="2">
    <source>
        <dbReference type="EMBL" id="RCV46322.1"/>
    </source>
</evidence>
<dbReference type="PRINTS" id="PR01217">
    <property type="entry name" value="PRICHEXTENSN"/>
</dbReference>
<reference evidence="2" key="1">
    <citation type="journal article" date="2012" name="Nat. Biotechnol.">
        <title>Reference genome sequence of the model plant Setaria.</title>
        <authorList>
            <person name="Bennetzen J.L."/>
            <person name="Schmutz J."/>
            <person name="Wang H."/>
            <person name="Percifield R."/>
            <person name="Hawkins J."/>
            <person name="Pontaroli A.C."/>
            <person name="Estep M."/>
            <person name="Feng L."/>
            <person name="Vaughn J.N."/>
            <person name="Grimwood J."/>
            <person name="Jenkins J."/>
            <person name="Barry K."/>
            <person name="Lindquist E."/>
            <person name="Hellsten U."/>
            <person name="Deshpande S."/>
            <person name="Wang X."/>
            <person name="Wu X."/>
            <person name="Mitros T."/>
            <person name="Triplett J."/>
            <person name="Yang X."/>
            <person name="Ye C.Y."/>
            <person name="Mauro-Herrera M."/>
            <person name="Wang L."/>
            <person name="Li P."/>
            <person name="Sharma M."/>
            <person name="Sharma R."/>
            <person name="Ronald P.C."/>
            <person name="Panaud O."/>
            <person name="Kellogg E.A."/>
            <person name="Brutnell T.P."/>
            <person name="Doust A.N."/>
            <person name="Tuskan G.A."/>
            <person name="Rokhsar D."/>
            <person name="Devos K.M."/>
        </authorList>
    </citation>
    <scope>NUCLEOTIDE SEQUENCE [LARGE SCALE GENOMIC DNA]</scope>
    <source>
        <strain evidence="2">Yugu1</strain>
    </source>
</reference>
<dbReference type="AlphaFoldDB" id="A0A368SV63"/>
<dbReference type="OrthoDB" id="719816at2759"/>
<feature type="region of interest" description="Disordered" evidence="1">
    <location>
        <begin position="356"/>
        <end position="381"/>
    </location>
</feature>
<proteinExistence type="predicted"/>
<sequence length="588" mass="62485">MASMLIPYLLLPLRRWPPRPRASGLASSHGGARPHPRRIWPRRPRRVHSGLGAGGGEVRPPVAVGAAQHRIEAWPSSSSDLHLNSMVFCSSVVLARAYAVVAGAGAGCVPSHRRVAGGEVSSSEVARCSAGAGDGGRGGTAGGSFIKSSRTKHTHRRSSVPSPTNHSPPPPPPIVAMSGRPPHLPGPVTTTEGQNPLIPMFQLAPVVAAVPSPTNHSPPPPPGTIVATSERPPHLPRPVIATGGQNPLIPPFHPAPAAAAVPSPTNHSPPPLPPGTIVAMSERPPHLLRPVIATRGQNPLIPPFHPAPAPNLYGAAVIPPRPHAPPPSAASGDPTLQFRAPLPRPADALLHSVQNAQSSSFHPPQGYSAMPQHGTRAPSQPLQQNWRPQILREPQGGSIVPPCGAWASQPLPRKRRLEDGECSDSKRIKKVTMQVTFIPVLDFLDKYPPIEPYEFKVGSTVGSIPEPQTLETTKTGASVVDGYVELFEDTHAKNKSWGGDFDVTDMLVSEEPPFCVTIKEPKLEASISNSNKDLDQLVTVLLKPRYGENGKRPAYVDDFIARVKNIRKSKVSAAAKTYVDHQEPPSVG</sequence>
<gene>
    <name evidence="2" type="ORF">SETIT_9G522200v2</name>
</gene>
<evidence type="ECO:0000256" key="1">
    <source>
        <dbReference type="SAM" id="MobiDB-lite"/>
    </source>
</evidence>
<feature type="region of interest" description="Disordered" evidence="1">
    <location>
        <begin position="116"/>
        <end position="193"/>
    </location>
</feature>